<dbReference type="RefSeq" id="WP_203657156.1">
    <property type="nucleotide sequence ID" value="NZ_BONR01000006.1"/>
</dbReference>
<dbReference type="PANTHER" id="PTHR12598:SF0">
    <property type="entry name" value="COPPER HOMEOSTASIS PROTEIN CUTC HOMOLOG"/>
    <property type="match status" value="1"/>
</dbReference>
<protein>
    <recommendedName>
        <fullName evidence="2">PF03932 family protein CutC</fullName>
    </recommendedName>
</protein>
<name>A0A919Q492_9MICO</name>
<comment type="caution">
    <text evidence="2">Once thought to be involved in copper homeostasis, experiments in E.coli have shown this is not the case.</text>
</comment>
<dbReference type="EMBL" id="BONR01000006">
    <property type="protein sequence ID" value="GIG55546.1"/>
    <property type="molecule type" value="Genomic_DNA"/>
</dbReference>
<dbReference type="InterPro" id="IPR005627">
    <property type="entry name" value="CutC-like"/>
</dbReference>
<keyword evidence="2" id="KW-0963">Cytoplasm</keyword>
<evidence type="ECO:0000256" key="1">
    <source>
        <dbReference type="ARBA" id="ARBA00007768"/>
    </source>
</evidence>
<accession>A0A919Q492</accession>
<comment type="caution">
    <text evidence="3">The sequence shown here is derived from an EMBL/GenBank/DDBJ whole genome shotgun (WGS) entry which is preliminary data.</text>
</comment>
<dbReference type="HAMAP" id="MF_00795">
    <property type="entry name" value="CutC"/>
    <property type="match status" value="1"/>
</dbReference>
<dbReference type="InterPro" id="IPR036822">
    <property type="entry name" value="CutC-like_dom_sf"/>
</dbReference>
<dbReference type="SUPFAM" id="SSF110395">
    <property type="entry name" value="CutC-like"/>
    <property type="match status" value="1"/>
</dbReference>
<dbReference type="Gene3D" id="3.20.20.380">
    <property type="entry name" value="Copper homeostasis (CutC) domain"/>
    <property type="match status" value="1"/>
</dbReference>
<proteinExistence type="inferred from homology"/>
<evidence type="ECO:0000313" key="4">
    <source>
        <dbReference type="Proteomes" id="UP000652354"/>
    </source>
</evidence>
<organism evidence="3 4">
    <name type="scientific">Demequina activiva</name>
    <dbReference type="NCBI Taxonomy" id="1582364"/>
    <lineage>
        <taxon>Bacteria</taxon>
        <taxon>Bacillati</taxon>
        <taxon>Actinomycetota</taxon>
        <taxon>Actinomycetes</taxon>
        <taxon>Micrococcales</taxon>
        <taxon>Demequinaceae</taxon>
        <taxon>Demequina</taxon>
    </lineage>
</organism>
<dbReference type="PANTHER" id="PTHR12598">
    <property type="entry name" value="COPPER HOMEOSTASIS PROTEIN CUTC"/>
    <property type="match status" value="1"/>
</dbReference>
<dbReference type="GO" id="GO:0005507">
    <property type="term" value="F:copper ion binding"/>
    <property type="evidence" value="ECO:0007669"/>
    <property type="project" value="TreeGrafter"/>
</dbReference>
<dbReference type="AlphaFoldDB" id="A0A919Q492"/>
<evidence type="ECO:0000313" key="3">
    <source>
        <dbReference type="EMBL" id="GIG55546.1"/>
    </source>
</evidence>
<keyword evidence="4" id="KW-1185">Reference proteome</keyword>
<reference evidence="3" key="1">
    <citation type="submission" date="2021-01" db="EMBL/GenBank/DDBJ databases">
        <title>Whole genome shotgun sequence of Demequina activiva NBRC 110675.</title>
        <authorList>
            <person name="Komaki H."/>
            <person name="Tamura T."/>
        </authorList>
    </citation>
    <scope>NUCLEOTIDE SEQUENCE</scope>
    <source>
        <strain evidence="3">NBRC 110675</strain>
    </source>
</reference>
<dbReference type="Pfam" id="PF03932">
    <property type="entry name" value="CutC"/>
    <property type="match status" value="1"/>
</dbReference>
<dbReference type="GO" id="GO:0005737">
    <property type="term" value="C:cytoplasm"/>
    <property type="evidence" value="ECO:0007669"/>
    <property type="project" value="UniProtKB-SubCell"/>
</dbReference>
<dbReference type="Proteomes" id="UP000652354">
    <property type="component" value="Unassembled WGS sequence"/>
</dbReference>
<comment type="subcellular location">
    <subcellularLocation>
        <location evidence="2">Cytoplasm</location>
    </subcellularLocation>
</comment>
<gene>
    <name evidence="2 3" type="primary">cutC</name>
    <name evidence="3" type="ORF">Dac01nite_22980</name>
</gene>
<evidence type="ECO:0000256" key="2">
    <source>
        <dbReference type="HAMAP-Rule" id="MF_00795"/>
    </source>
</evidence>
<comment type="similarity">
    <text evidence="1 2">Belongs to the CutC family.</text>
</comment>
<sequence length="240" mass="24570">MPPHTASSVLVEIVIDDVEGAVVAEREGADRVELCADLGQGGTTPSIGMIRQVLARVARVGVQVMVRPRGGDFVYDEDEVAVMVEDARAIRDLAASARVRVGIVTGALTAEGAVDEQTVARIVQAAQPVPVTFHKAIDDAADLDAAYAGLARLGVERVLTSGGAPTAAQGADALARLAAAPFGPAVLAGGGVRPHNVGALLASAPVREVHLRAQSPSLRGDGTLRTDPETVRAAVEAARS</sequence>